<dbReference type="InterPro" id="IPR050342">
    <property type="entry name" value="HMGB"/>
</dbReference>
<gene>
    <name evidence="4" type="ORF">GCK72_023061</name>
</gene>
<feature type="DNA-binding region" description="HMG box" evidence="2">
    <location>
        <begin position="178"/>
        <end position="246"/>
    </location>
</feature>
<keyword evidence="2" id="KW-0539">Nucleus</keyword>
<name>A0A6A5FVS4_CAERE</name>
<dbReference type="KEGG" id="crq:GCK72_023061"/>
<keyword evidence="1 2" id="KW-0238">DNA-binding</keyword>
<dbReference type="SUPFAM" id="SSF47095">
    <property type="entry name" value="HMG-box"/>
    <property type="match status" value="3"/>
</dbReference>
<comment type="caution">
    <text evidence="4">The sequence shown here is derived from an EMBL/GenBank/DDBJ whole genome shotgun (WGS) entry which is preliminary data.</text>
</comment>
<evidence type="ECO:0000256" key="2">
    <source>
        <dbReference type="PROSITE-ProRule" id="PRU00267"/>
    </source>
</evidence>
<dbReference type="GeneID" id="78777630"/>
<dbReference type="InterPro" id="IPR036910">
    <property type="entry name" value="HMG_box_dom_sf"/>
</dbReference>
<feature type="domain" description="HMG box" evidence="3">
    <location>
        <begin position="97"/>
        <end position="165"/>
    </location>
</feature>
<evidence type="ECO:0000256" key="1">
    <source>
        <dbReference type="ARBA" id="ARBA00023125"/>
    </source>
</evidence>
<protein>
    <recommendedName>
        <fullName evidence="3">HMG box domain-containing protein</fullName>
    </recommendedName>
</protein>
<dbReference type="CDD" id="cd00084">
    <property type="entry name" value="HMG-box_SF"/>
    <property type="match status" value="1"/>
</dbReference>
<dbReference type="Pfam" id="PF00505">
    <property type="entry name" value="HMG_box"/>
    <property type="match status" value="3"/>
</dbReference>
<dbReference type="AlphaFoldDB" id="A0A6A5FVS4"/>
<dbReference type="SMART" id="SM00398">
    <property type="entry name" value="HMG"/>
    <property type="match status" value="3"/>
</dbReference>
<feature type="DNA-binding region" description="HMG box" evidence="2">
    <location>
        <begin position="30"/>
        <end position="98"/>
    </location>
</feature>
<sequence>MCALSPVICGKGRSHSNTLILDMEKIPEYVENPKTAYMLYCEAKRPHFIKNYPDLTNQELYQVLESLWKMDNSKEKIEYISEAARLKDIQKKYYGHIKKPMNAFKIWFSEKKAEFIDRDPTASPMLIMARLADHWKTMSKNRKLPYYEKERIQRKEHAAAVTRTKTDFHLKYNEKPENSKPRSAYLIFYTLKKADLLQNKTAIKSQSIPEELRRIWRNMSPEDKMPYKEKADALKREYEQRITSLDTHEGRGTTEIQDDELQFKISDNKDCIPLSYPSSPESMIFSDIEPNGGPSQSSAADYFENLVFFNDQSENLEDIKPTLKFSSDFPWELALKSIF</sequence>
<feature type="domain" description="HMG box" evidence="3">
    <location>
        <begin position="30"/>
        <end position="98"/>
    </location>
</feature>
<dbReference type="PANTHER" id="PTHR48112">
    <property type="entry name" value="HIGH MOBILITY GROUP PROTEIN DSP1"/>
    <property type="match status" value="1"/>
</dbReference>
<reference evidence="4 5" key="1">
    <citation type="submission" date="2019-12" db="EMBL/GenBank/DDBJ databases">
        <title>Chromosome-level assembly of the Caenorhabditis remanei genome.</title>
        <authorList>
            <person name="Teterina A.A."/>
            <person name="Willis J.H."/>
            <person name="Phillips P.C."/>
        </authorList>
    </citation>
    <scope>NUCLEOTIDE SEQUENCE [LARGE SCALE GENOMIC DNA]</scope>
    <source>
        <strain evidence="4 5">PX506</strain>
        <tissue evidence="4">Whole organism</tissue>
    </source>
</reference>
<dbReference type="Proteomes" id="UP000483820">
    <property type="component" value="Chromosome X"/>
</dbReference>
<dbReference type="RefSeq" id="XP_053578776.1">
    <property type="nucleotide sequence ID" value="XM_053735210.1"/>
</dbReference>
<dbReference type="Gene3D" id="1.10.30.10">
    <property type="entry name" value="High mobility group box domain"/>
    <property type="match status" value="3"/>
</dbReference>
<evidence type="ECO:0000313" key="4">
    <source>
        <dbReference type="EMBL" id="KAF1746604.1"/>
    </source>
</evidence>
<feature type="DNA-binding region" description="HMG box" evidence="2">
    <location>
        <begin position="97"/>
        <end position="165"/>
    </location>
</feature>
<dbReference type="InterPro" id="IPR009071">
    <property type="entry name" value="HMG_box_dom"/>
</dbReference>
<dbReference type="GO" id="GO:0003677">
    <property type="term" value="F:DNA binding"/>
    <property type="evidence" value="ECO:0007669"/>
    <property type="project" value="UniProtKB-UniRule"/>
</dbReference>
<feature type="domain" description="HMG box" evidence="3">
    <location>
        <begin position="178"/>
        <end position="246"/>
    </location>
</feature>
<dbReference type="PANTHER" id="PTHR48112:SF22">
    <property type="entry name" value="MITOCHONDRIAL TRANSCRIPTION FACTOR A, ISOFORM B"/>
    <property type="match status" value="1"/>
</dbReference>
<dbReference type="PROSITE" id="PS50118">
    <property type="entry name" value="HMG_BOX_2"/>
    <property type="match status" value="3"/>
</dbReference>
<dbReference type="CTD" id="78777630"/>
<proteinExistence type="predicted"/>
<dbReference type="GO" id="GO:0005634">
    <property type="term" value="C:nucleus"/>
    <property type="evidence" value="ECO:0007669"/>
    <property type="project" value="UniProtKB-UniRule"/>
</dbReference>
<evidence type="ECO:0000313" key="5">
    <source>
        <dbReference type="Proteomes" id="UP000483820"/>
    </source>
</evidence>
<dbReference type="EMBL" id="WUAV01000006">
    <property type="protein sequence ID" value="KAF1746604.1"/>
    <property type="molecule type" value="Genomic_DNA"/>
</dbReference>
<organism evidence="4 5">
    <name type="scientific">Caenorhabditis remanei</name>
    <name type="common">Caenorhabditis vulgaris</name>
    <dbReference type="NCBI Taxonomy" id="31234"/>
    <lineage>
        <taxon>Eukaryota</taxon>
        <taxon>Metazoa</taxon>
        <taxon>Ecdysozoa</taxon>
        <taxon>Nematoda</taxon>
        <taxon>Chromadorea</taxon>
        <taxon>Rhabditida</taxon>
        <taxon>Rhabditina</taxon>
        <taxon>Rhabditomorpha</taxon>
        <taxon>Rhabditoidea</taxon>
        <taxon>Rhabditidae</taxon>
        <taxon>Peloderinae</taxon>
        <taxon>Caenorhabditis</taxon>
    </lineage>
</organism>
<accession>A0A6A5FVS4</accession>
<dbReference type="PRINTS" id="PR00886">
    <property type="entry name" value="HIGHMOBLTY12"/>
</dbReference>
<evidence type="ECO:0000259" key="3">
    <source>
        <dbReference type="PROSITE" id="PS50118"/>
    </source>
</evidence>